<evidence type="ECO:0000259" key="6">
    <source>
        <dbReference type="PROSITE" id="PS00028"/>
    </source>
</evidence>
<dbReference type="AlphaFoldDB" id="A0A0R3W431"/>
<evidence type="ECO:0000256" key="2">
    <source>
        <dbReference type="ARBA" id="ARBA00022737"/>
    </source>
</evidence>
<evidence type="ECO:0000313" key="7">
    <source>
        <dbReference type="EMBL" id="VDK33920.1"/>
    </source>
</evidence>
<keyword evidence="1" id="KW-0479">Metal-binding</keyword>
<dbReference type="PANTHER" id="PTHR24379">
    <property type="entry name" value="KRAB AND ZINC FINGER DOMAIN-CONTAINING"/>
    <property type="match status" value="1"/>
</dbReference>
<evidence type="ECO:0000256" key="1">
    <source>
        <dbReference type="ARBA" id="ARBA00022723"/>
    </source>
</evidence>
<evidence type="ECO:0000256" key="5">
    <source>
        <dbReference type="SAM" id="MobiDB-lite"/>
    </source>
</evidence>
<protein>
    <submittedName>
        <fullName evidence="9">C2H2-type domain-containing protein</fullName>
    </submittedName>
</protein>
<organism evidence="9">
    <name type="scientific">Taenia asiatica</name>
    <name type="common">Asian tapeworm</name>
    <dbReference type="NCBI Taxonomy" id="60517"/>
    <lineage>
        <taxon>Eukaryota</taxon>
        <taxon>Metazoa</taxon>
        <taxon>Spiralia</taxon>
        <taxon>Lophotrochozoa</taxon>
        <taxon>Platyhelminthes</taxon>
        <taxon>Cestoda</taxon>
        <taxon>Eucestoda</taxon>
        <taxon>Cyclophyllidea</taxon>
        <taxon>Taeniidae</taxon>
        <taxon>Taenia</taxon>
    </lineage>
</organism>
<keyword evidence="2" id="KW-0677">Repeat</keyword>
<dbReference type="InterPro" id="IPR013087">
    <property type="entry name" value="Znf_C2H2_type"/>
</dbReference>
<keyword evidence="4" id="KW-0862">Zinc</keyword>
<dbReference type="EMBL" id="UYRS01018368">
    <property type="protein sequence ID" value="VDK33920.1"/>
    <property type="molecule type" value="Genomic_DNA"/>
</dbReference>
<accession>A0A0R3W431</accession>
<dbReference type="SMART" id="SM00355">
    <property type="entry name" value="ZnF_C2H2"/>
    <property type="match status" value="6"/>
</dbReference>
<dbReference type="STRING" id="60517.A0A0R3W431"/>
<reference evidence="9" key="1">
    <citation type="submission" date="2017-02" db="UniProtKB">
        <authorList>
            <consortium name="WormBaseParasite"/>
        </authorList>
    </citation>
    <scope>IDENTIFICATION</scope>
</reference>
<dbReference type="Proteomes" id="UP000282613">
    <property type="component" value="Unassembled WGS sequence"/>
</dbReference>
<feature type="compositionally biased region" description="Basic and acidic residues" evidence="5">
    <location>
        <begin position="665"/>
        <end position="676"/>
    </location>
</feature>
<feature type="domain" description="C2H2-type" evidence="6">
    <location>
        <begin position="438"/>
        <end position="459"/>
    </location>
</feature>
<evidence type="ECO:0000313" key="9">
    <source>
        <dbReference type="WBParaSite" id="TASK_0000473901-mRNA-1"/>
    </source>
</evidence>
<dbReference type="PROSITE" id="PS00028">
    <property type="entry name" value="ZINC_FINGER_C2H2_1"/>
    <property type="match status" value="2"/>
</dbReference>
<feature type="compositionally biased region" description="Polar residues" evidence="5">
    <location>
        <begin position="677"/>
        <end position="705"/>
    </location>
</feature>
<feature type="domain" description="C2H2-type" evidence="6">
    <location>
        <begin position="390"/>
        <end position="411"/>
    </location>
</feature>
<feature type="region of interest" description="Disordered" evidence="5">
    <location>
        <begin position="658"/>
        <end position="705"/>
    </location>
</feature>
<gene>
    <name evidence="7" type="ORF">TASK_LOCUS4740</name>
</gene>
<dbReference type="OrthoDB" id="6243207at2759"/>
<evidence type="ECO:0000256" key="3">
    <source>
        <dbReference type="ARBA" id="ARBA00022771"/>
    </source>
</evidence>
<dbReference type="GO" id="GO:0008270">
    <property type="term" value="F:zinc ion binding"/>
    <property type="evidence" value="ECO:0007669"/>
    <property type="project" value="UniProtKB-KW"/>
</dbReference>
<evidence type="ECO:0000313" key="8">
    <source>
        <dbReference type="Proteomes" id="UP000282613"/>
    </source>
</evidence>
<name>A0A0R3W431_TAEAS</name>
<feature type="region of interest" description="Disordered" evidence="5">
    <location>
        <begin position="605"/>
        <end position="634"/>
    </location>
</feature>
<sequence length="736" mass="82617">MPKGSQNVSLRFSVESVKSVEPRPIHHCRHSYSHPKADFSPDPVLSLHADTEVLIGKKPWPAVSPSVVESEPTICVICGVDFKTRSVLHTHLSDHKHLTGKVDKYKRVPLYECKLCAAEMNCTTVLRHRCFVKHIAQISEVEALMNAVGSPLVCIFCRGRVLPSRAHLIAHLISAHSPHRNPLKCVFCCIKFKSDNLLMQETHVFTHHVPELIFLNRLAYFKEIKTSSGLTVDTKVPFLCLYDPSKTEISSWIDAIVVRSKDPQTSSAGSKNKDDVSKVPANDMCHKTFKNLAEYTAHIYCNHAILPHSRDKGRELNSSELRQLDAIKRGLPGPSIRELMVGSILGAFGKSKTTQANPLEKPGKSVDVERKSLVLRGGWNKGYRPSKATCRICLHDYENEEGLTKHIEEFHVPETRKRVQHLTDVGEMVRVLDIDRLCTECFTMFSSVYKLQVHIIVSHGGKSWCNCGLCDQQFCEQNQCLPAFLTAGSVVTATEDENQSKWEHPEEVASAFTEPPSVERFPTFEEDLDALYSTYEAKLPIVTLCCILDCHEAKHHTTLQSSLKFPFLPVKLITQLLESRGHQGKQLFDWLSNISDQPPTMDIKPFVFDDPNSKKSGKGKITFRLSPGEDPLSQEGVEMGQRMLEVMVSKVVGLVQRSNSDVEEETSRMEKERKASDSTQHISDTSLRSPNKGSTSTEVVATAQKSSLPHKLVKLFARIGEQNVAVHQEKEFMEKV</sequence>
<evidence type="ECO:0000256" key="4">
    <source>
        <dbReference type="ARBA" id="ARBA00022833"/>
    </source>
</evidence>
<keyword evidence="8" id="KW-1185">Reference proteome</keyword>
<dbReference type="WBParaSite" id="TASK_0000473901-mRNA-1">
    <property type="protein sequence ID" value="TASK_0000473901-mRNA-1"/>
    <property type="gene ID" value="TASK_0000473901"/>
</dbReference>
<keyword evidence="3" id="KW-0863">Zinc-finger</keyword>
<dbReference type="PANTHER" id="PTHR24379:SF121">
    <property type="entry name" value="C2H2-TYPE DOMAIN-CONTAINING PROTEIN"/>
    <property type="match status" value="1"/>
</dbReference>
<proteinExistence type="predicted"/>
<reference evidence="7 8" key="2">
    <citation type="submission" date="2018-11" db="EMBL/GenBank/DDBJ databases">
        <authorList>
            <consortium name="Pathogen Informatics"/>
        </authorList>
    </citation>
    <scope>NUCLEOTIDE SEQUENCE [LARGE SCALE GENOMIC DNA]</scope>
</reference>